<name>A0AAV7WB30_PLEWA</name>
<dbReference type="Proteomes" id="UP001066276">
    <property type="component" value="Chromosome 1_2"/>
</dbReference>
<organism evidence="2 3">
    <name type="scientific">Pleurodeles waltl</name>
    <name type="common">Iberian ribbed newt</name>
    <dbReference type="NCBI Taxonomy" id="8319"/>
    <lineage>
        <taxon>Eukaryota</taxon>
        <taxon>Metazoa</taxon>
        <taxon>Chordata</taxon>
        <taxon>Craniata</taxon>
        <taxon>Vertebrata</taxon>
        <taxon>Euteleostomi</taxon>
        <taxon>Amphibia</taxon>
        <taxon>Batrachia</taxon>
        <taxon>Caudata</taxon>
        <taxon>Salamandroidea</taxon>
        <taxon>Salamandridae</taxon>
        <taxon>Pleurodelinae</taxon>
        <taxon>Pleurodeles</taxon>
    </lineage>
</organism>
<evidence type="ECO:0000256" key="1">
    <source>
        <dbReference type="SAM" id="MobiDB-lite"/>
    </source>
</evidence>
<dbReference type="AlphaFoldDB" id="A0AAV7WB30"/>
<evidence type="ECO:0000313" key="2">
    <source>
        <dbReference type="EMBL" id="KAJ1211219.1"/>
    </source>
</evidence>
<dbReference type="EMBL" id="JANPWB010000002">
    <property type="protein sequence ID" value="KAJ1211219.1"/>
    <property type="molecule type" value="Genomic_DNA"/>
</dbReference>
<feature type="compositionally biased region" description="Basic and acidic residues" evidence="1">
    <location>
        <begin position="20"/>
        <end position="42"/>
    </location>
</feature>
<feature type="compositionally biased region" description="Low complexity" evidence="1">
    <location>
        <begin position="10"/>
        <end position="19"/>
    </location>
</feature>
<sequence>MKGVGAMDSGGEMETAGETTEARKSGPEEECDGSRSGRVERRRERRQAHTPSHVPEEMWSSKPLLMNIGQDPQIKKQNPVAFRKLYRFSSNTNREIDVCALINTRLNDCEDP</sequence>
<comment type="caution">
    <text evidence="2">The sequence shown here is derived from an EMBL/GenBank/DDBJ whole genome shotgun (WGS) entry which is preliminary data.</text>
</comment>
<accession>A0AAV7WB30</accession>
<evidence type="ECO:0000313" key="3">
    <source>
        <dbReference type="Proteomes" id="UP001066276"/>
    </source>
</evidence>
<protein>
    <submittedName>
        <fullName evidence="2">Uncharacterized protein</fullName>
    </submittedName>
</protein>
<proteinExistence type="predicted"/>
<reference evidence="2" key="1">
    <citation type="journal article" date="2022" name="bioRxiv">
        <title>Sequencing and chromosome-scale assembly of the giantPleurodeles waltlgenome.</title>
        <authorList>
            <person name="Brown T."/>
            <person name="Elewa A."/>
            <person name="Iarovenko S."/>
            <person name="Subramanian E."/>
            <person name="Araus A.J."/>
            <person name="Petzold A."/>
            <person name="Susuki M."/>
            <person name="Suzuki K.-i.T."/>
            <person name="Hayashi T."/>
            <person name="Toyoda A."/>
            <person name="Oliveira C."/>
            <person name="Osipova E."/>
            <person name="Leigh N.D."/>
            <person name="Simon A."/>
            <person name="Yun M.H."/>
        </authorList>
    </citation>
    <scope>NUCLEOTIDE SEQUENCE</scope>
    <source>
        <strain evidence="2">20211129_DDA</strain>
        <tissue evidence="2">Liver</tissue>
    </source>
</reference>
<gene>
    <name evidence="2" type="ORF">NDU88_006580</name>
</gene>
<feature type="region of interest" description="Disordered" evidence="1">
    <location>
        <begin position="1"/>
        <end position="62"/>
    </location>
</feature>
<keyword evidence="3" id="KW-1185">Reference proteome</keyword>